<proteinExistence type="predicted"/>
<evidence type="ECO:0000313" key="1">
    <source>
        <dbReference type="EMBL" id="RYL96239.1"/>
    </source>
</evidence>
<accession>A0A4Q4ITG4</accession>
<evidence type="ECO:0000313" key="2">
    <source>
        <dbReference type="Proteomes" id="UP000292734"/>
    </source>
</evidence>
<dbReference type="Proteomes" id="UP000292734">
    <property type="component" value="Unassembled WGS sequence"/>
</dbReference>
<gene>
    <name evidence="1" type="ORF">EWH08_19845</name>
</gene>
<sequence length="200" mass="22508">MNRGPWNRSPRASGNPYLRETRSIFAKSAYAPENNPWVKRDEMDAALLFRGAILSAYGSIETRLAEIAIRCSRLDAYASIRTDFPYAMPRRLAFLRSAFSTGPLAPFERVADAFLTRFEASAELRHMMAHAHTQASGDLVGWGATFHDYQPTKGGAITYRARRMRLAELEAEAARAARFSRIGRRLYWHLDESGLLPPVG</sequence>
<reference evidence="1 2" key="1">
    <citation type="submission" date="2019-02" db="EMBL/GenBank/DDBJ databases">
        <authorList>
            <person name="Feng G."/>
        </authorList>
    </citation>
    <scope>NUCLEOTIDE SEQUENCE [LARGE SCALE GENOMIC DNA]</scope>
    <source>
        <strain evidence="1 2">DSM 26779</strain>
    </source>
</reference>
<dbReference type="EMBL" id="SEOM01000026">
    <property type="protein sequence ID" value="RYL96239.1"/>
    <property type="molecule type" value="Genomic_DNA"/>
</dbReference>
<name>A0A4Q4ITG4_9SPHN</name>
<organism evidence="1 2">
    <name type="scientific">Sphingobium indicum</name>
    <dbReference type="NCBI Taxonomy" id="332055"/>
    <lineage>
        <taxon>Bacteria</taxon>
        <taxon>Pseudomonadati</taxon>
        <taxon>Pseudomonadota</taxon>
        <taxon>Alphaproteobacteria</taxon>
        <taxon>Sphingomonadales</taxon>
        <taxon>Sphingomonadaceae</taxon>
        <taxon>Sphingobium</taxon>
    </lineage>
</organism>
<dbReference type="RefSeq" id="WP_129965732.1">
    <property type="nucleotide sequence ID" value="NZ_JACBZE010000029.1"/>
</dbReference>
<comment type="caution">
    <text evidence="1">The sequence shown here is derived from an EMBL/GenBank/DDBJ whole genome shotgun (WGS) entry which is preliminary data.</text>
</comment>
<dbReference type="AlphaFoldDB" id="A0A4Q4ITG4"/>
<protein>
    <submittedName>
        <fullName evidence="1">Uncharacterized protein</fullName>
    </submittedName>
</protein>